<proteinExistence type="predicted"/>
<name>A0ABT3LC29_9CYAN</name>
<sequence>MSIYDFGSPGLIFKLTESVLCAAIENLTRRYPQISLADAAGKIQFSFDDDPQALAHQILHDYYTR</sequence>
<organism evidence="2 3">
    <name type="scientific">Spirulina subsalsa FACHB-351</name>
    <dbReference type="NCBI Taxonomy" id="234711"/>
    <lineage>
        <taxon>Bacteria</taxon>
        <taxon>Bacillati</taxon>
        <taxon>Cyanobacteriota</taxon>
        <taxon>Cyanophyceae</taxon>
        <taxon>Spirulinales</taxon>
        <taxon>Spirulinaceae</taxon>
        <taxon>Spirulina</taxon>
    </lineage>
</organism>
<reference evidence="2 3" key="1">
    <citation type="submission" date="2021-08" db="EMBL/GenBank/DDBJ databases">
        <title>Draft genome sequence of Spirulina subsalsa with high tolerance to salinity and hype-accumulation of phycocyanin.</title>
        <authorList>
            <person name="Pei H."/>
            <person name="Jiang L."/>
        </authorList>
    </citation>
    <scope>NUCLEOTIDE SEQUENCE [LARGE SCALE GENOMIC DNA]</scope>
    <source>
        <strain evidence="2 3">FACHB-351</strain>
    </source>
</reference>
<protein>
    <submittedName>
        <fullName evidence="2">DUF4007 family protein</fullName>
    </submittedName>
</protein>
<evidence type="ECO:0000313" key="3">
    <source>
        <dbReference type="Proteomes" id="UP001526426"/>
    </source>
</evidence>
<feature type="domain" description="DUF4007" evidence="1">
    <location>
        <begin position="4"/>
        <end position="63"/>
    </location>
</feature>
<dbReference type="Pfam" id="PF13182">
    <property type="entry name" value="DUF4007"/>
    <property type="match status" value="1"/>
</dbReference>
<evidence type="ECO:0000313" key="2">
    <source>
        <dbReference type="EMBL" id="MCW6039056.1"/>
    </source>
</evidence>
<comment type="caution">
    <text evidence="2">The sequence shown here is derived from an EMBL/GenBank/DDBJ whole genome shotgun (WGS) entry which is preliminary data.</text>
</comment>
<dbReference type="Proteomes" id="UP001526426">
    <property type="component" value="Unassembled WGS sequence"/>
</dbReference>
<dbReference type="RefSeq" id="WP_265267015.1">
    <property type="nucleotide sequence ID" value="NZ_JAIHOM010000265.1"/>
</dbReference>
<evidence type="ECO:0000259" key="1">
    <source>
        <dbReference type="Pfam" id="PF13182"/>
    </source>
</evidence>
<dbReference type="InterPro" id="IPR025248">
    <property type="entry name" value="DUF4007"/>
</dbReference>
<accession>A0ABT3LC29</accession>
<dbReference type="EMBL" id="JAIHOM010000265">
    <property type="protein sequence ID" value="MCW6039056.1"/>
    <property type="molecule type" value="Genomic_DNA"/>
</dbReference>
<gene>
    <name evidence="2" type="ORF">K4A83_22810</name>
</gene>
<keyword evidence="3" id="KW-1185">Reference proteome</keyword>